<dbReference type="EMBL" id="JAEKLZ010000240">
    <property type="protein sequence ID" value="MBW8726889.1"/>
    <property type="molecule type" value="Genomic_DNA"/>
</dbReference>
<sequence length="350" mass="35881">MPFTRRRLLTTVLPAAGMAAAGLGGLLPARAQDPLFFRIGTGTTGGTYFPIGGIIAGAISGPPGLPPCGSAGGSCGVSGLIAVAQASAGSIDNIRRIQNGEFDSGLSQADVAFAAYTGEGPFAGQPPVTSLRAIAHLFSEFVHVVVPADSPVQSVADLKGKRVSVGAEGSGTIYDIRLILAAYGLKDKDVTEIYERPEPSADLLAEGGLDAMVMTGGPPLGVIADLARRRPIRLLPVDGPEAAALVAKVPFFAQEPIPAGLYDGVAAAVPGLSVGAIWLVAERIDEPTVYEITRALWQKSTLDLLAAGHPRGKEVSLDGAARGLGVPLHPGAARYYAEHAMLSLPARATP</sequence>
<proteinExistence type="predicted"/>
<dbReference type="InterPro" id="IPR006311">
    <property type="entry name" value="TAT_signal"/>
</dbReference>
<dbReference type="SUPFAM" id="SSF53850">
    <property type="entry name" value="Periplasmic binding protein-like II"/>
    <property type="match status" value="1"/>
</dbReference>
<dbReference type="Pfam" id="PF16868">
    <property type="entry name" value="NMT1_3"/>
    <property type="match status" value="1"/>
</dbReference>
<dbReference type="AlphaFoldDB" id="A0A952FRD4"/>
<dbReference type="InterPro" id="IPR011852">
    <property type="entry name" value="TRAP_TAXI"/>
</dbReference>
<dbReference type="NCBIfam" id="TIGR02122">
    <property type="entry name" value="TRAP_TAXI"/>
    <property type="match status" value="1"/>
</dbReference>
<accession>A0A952FRD4</accession>
<dbReference type="PANTHER" id="PTHR42941:SF1">
    <property type="entry name" value="SLL1037 PROTEIN"/>
    <property type="match status" value="1"/>
</dbReference>
<comment type="caution">
    <text evidence="1">The sequence shown here is derived from an EMBL/GenBank/DDBJ whole genome shotgun (WGS) entry which is preliminary data.</text>
</comment>
<dbReference type="PANTHER" id="PTHR42941">
    <property type="entry name" value="SLL1037 PROTEIN"/>
    <property type="match status" value="1"/>
</dbReference>
<gene>
    <name evidence="1" type="ORF">JF625_17305</name>
</gene>
<dbReference type="CDD" id="cd13520">
    <property type="entry name" value="PBP2_TAXI_TRAP"/>
    <property type="match status" value="1"/>
</dbReference>
<reference evidence="1" key="1">
    <citation type="submission" date="2020-06" db="EMBL/GenBank/DDBJ databases">
        <title>Stable isotope informed genome-resolved metagenomics uncovers potential trophic interactions in rhizosphere soil.</title>
        <authorList>
            <person name="Starr E.P."/>
            <person name="Shi S."/>
            <person name="Blazewicz S.J."/>
            <person name="Koch B.J."/>
            <person name="Probst A.J."/>
            <person name="Hungate B.A."/>
            <person name="Pett-Ridge J."/>
            <person name="Firestone M.K."/>
            <person name="Banfield J.F."/>
        </authorList>
    </citation>
    <scope>NUCLEOTIDE SEQUENCE</scope>
    <source>
        <strain evidence="1">YM_69_17</strain>
    </source>
</reference>
<dbReference type="PROSITE" id="PS51318">
    <property type="entry name" value="TAT"/>
    <property type="match status" value="1"/>
</dbReference>
<evidence type="ECO:0000313" key="1">
    <source>
        <dbReference type="EMBL" id="MBW8726889.1"/>
    </source>
</evidence>
<dbReference type="Gene3D" id="3.40.190.10">
    <property type="entry name" value="Periplasmic binding protein-like II"/>
    <property type="match status" value="2"/>
</dbReference>
<organism evidence="1 2">
    <name type="scientific">Inquilinus limosus</name>
    <dbReference type="NCBI Taxonomy" id="171674"/>
    <lineage>
        <taxon>Bacteria</taxon>
        <taxon>Pseudomonadati</taxon>
        <taxon>Pseudomonadota</taxon>
        <taxon>Alphaproteobacteria</taxon>
        <taxon>Rhodospirillales</taxon>
        <taxon>Rhodospirillaceae</taxon>
        <taxon>Inquilinus</taxon>
    </lineage>
</organism>
<dbReference type="Proteomes" id="UP000700706">
    <property type="component" value="Unassembled WGS sequence"/>
</dbReference>
<protein>
    <submittedName>
        <fullName evidence="1">TAXI family TRAP transporter solute-binding subunit</fullName>
    </submittedName>
</protein>
<name>A0A952FRD4_9PROT</name>
<evidence type="ECO:0000313" key="2">
    <source>
        <dbReference type="Proteomes" id="UP000700706"/>
    </source>
</evidence>